<sequence length="206" mass="22755">MPYFPFFANIENMPCLVVGGGQVALRKIEKLLDFSPIIKVVASKACGEIRELADRGMITLFERAFKDSDIDGSTFVITATGDRGVNRHISQLCRQRHIPCNAVDDPESCTFFFPAIVTEGDVCIGISTGGKSPTLASHLRKTIQSQTEGRLGDICNVMGKVRDYALENISTEQARKKAMAEALKICLESDVLPTEEQLIEMIKERK</sequence>
<comment type="pathway">
    <text evidence="1">Porphyrin-containing compound metabolism; siroheme biosynthesis; sirohydrochlorin from precorrin-2: step 1/1.</text>
</comment>
<dbReference type="RefSeq" id="WP_267301204.1">
    <property type="nucleotide sequence ID" value="NZ_JAOQJZ010000008.1"/>
</dbReference>
<evidence type="ECO:0000256" key="4">
    <source>
        <dbReference type="ARBA" id="ARBA00023027"/>
    </source>
</evidence>
<dbReference type="SUPFAM" id="SSF75615">
    <property type="entry name" value="Siroheme synthase middle domains-like"/>
    <property type="match status" value="1"/>
</dbReference>
<organism evidence="8 9">
    <name type="scientific">Hominimerdicola aceti</name>
    <dbReference type="NCBI Taxonomy" id="2981726"/>
    <lineage>
        <taxon>Bacteria</taxon>
        <taxon>Bacillati</taxon>
        <taxon>Bacillota</taxon>
        <taxon>Clostridia</taxon>
        <taxon>Eubacteriales</taxon>
        <taxon>Oscillospiraceae</taxon>
        <taxon>Hominimerdicola</taxon>
    </lineage>
</organism>
<dbReference type="AlphaFoldDB" id="A0AAE3ILC2"/>
<keyword evidence="4" id="KW-0520">NAD</keyword>
<evidence type="ECO:0000256" key="3">
    <source>
        <dbReference type="ARBA" id="ARBA00023002"/>
    </source>
</evidence>
<dbReference type="Gene3D" id="3.40.50.720">
    <property type="entry name" value="NAD(P)-binding Rossmann-like Domain"/>
    <property type="match status" value="1"/>
</dbReference>
<dbReference type="NCBIfam" id="TIGR01470">
    <property type="entry name" value="cysG_Nterm"/>
    <property type="match status" value="1"/>
</dbReference>
<dbReference type="InterPro" id="IPR042518">
    <property type="entry name" value="SirC_C"/>
</dbReference>
<gene>
    <name evidence="8" type="ORF">OCV57_08720</name>
</gene>
<dbReference type="GO" id="GO:0043115">
    <property type="term" value="F:precorrin-2 dehydrogenase activity"/>
    <property type="evidence" value="ECO:0007669"/>
    <property type="project" value="UniProtKB-EC"/>
</dbReference>
<dbReference type="PANTHER" id="PTHR35330:SF1">
    <property type="entry name" value="SIROHEME BIOSYNTHESIS PROTEIN MET8"/>
    <property type="match status" value="1"/>
</dbReference>
<evidence type="ECO:0000313" key="8">
    <source>
        <dbReference type="EMBL" id="MCU6706008.1"/>
    </source>
</evidence>
<dbReference type="GO" id="GO:0004325">
    <property type="term" value="F:ferrochelatase activity"/>
    <property type="evidence" value="ECO:0007669"/>
    <property type="project" value="InterPro"/>
</dbReference>
<feature type="domain" description="Siroheme synthase central" evidence="7">
    <location>
        <begin position="124"/>
        <end position="146"/>
    </location>
</feature>
<evidence type="ECO:0000313" key="9">
    <source>
        <dbReference type="Proteomes" id="UP001208131"/>
    </source>
</evidence>
<evidence type="ECO:0000256" key="1">
    <source>
        <dbReference type="ARBA" id="ARBA00005010"/>
    </source>
</evidence>
<dbReference type="InterPro" id="IPR036291">
    <property type="entry name" value="NAD(P)-bd_dom_sf"/>
</dbReference>
<dbReference type="InterPro" id="IPR006367">
    <property type="entry name" value="Sirohaem_synthase_N"/>
</dbReference>
<evidence type="ECO:0000256" key="5">
    <source>
        <dbReference type="ARBA" id="ARBA00023244"/>
    </source>
</evidence>
<evidence type="ECO:0000256" key="6">
    <source>
        <dbReference type="ARBA" id="ARBA00047561"/>
    </source>
</evidence>
<comment type="caution">
    <text evidence="8">The sequence shown here is derived from an EMBL/GenBank/DDBJ whole genome shotgun (WGS) entry which is preliminary data.</text>
</comment>
<reference evidence="8 9" key="1">
    <citation type="journal article" date="2021" name="ISME Commun">
        <title>Automated analysis of genomic sequences facilitates high-throughput and comprehensive description of bacteria.</title>
        <authorList>
            <person name="Hitch T.C.A."/>
        </authorList>
    </citation>
    <scope>NUCLEOTIDE SEQUENCE [LARGE SCALE GENOMIC DNA]</scope>
    <source>
        <strain evidence="8 9">Sanger_31</strain>
    </source>
</reference>
<accession>A0AAE3ILC2</accession>
<dbReference type="InterPro" id="IPR028161">
    <property type="entry name" value="Met8-like"/>
</dbReference>
<dbReference type="GO" id="GO:0019354">
    <property type="term" value="P:siroheme biosynthetic process"/>
    <property type="evidence" value="ECO:0007669"/>
    <property type="project" value="InterPro"/>
</dbReference>
<dbReference type="Pfam" id="PF14824">
    <property type="entry name" value="Sirohm_synth_M"/>
    <property type="match status" value="1"/>
</dbReference>
<evidence type="ECO:0000259" key="7">
    <source>
        <dbReference type="Pfam" id="PF14824"/>
    </source>
</evidence>
<dbReference type="Pfam" id="PF13241">
    <property type="entry name" value="NAD_binding_7"/>
    <property type="match status" value="1"/>
</dbReference>
<keyword evidence="9" id="KW-1185">Reference proteome</keyword>
<protein>
    <recommendedName>
        <fullName evidence="2">precorrin-2 dehydrogenase</fullName>
        <ecNumber evidence="2">1.3.1.76</ecNumber>
    </recommendedName>
</protein>
<evidence type="ECO:0000256" key="2">
    <source>
        <dbReference type="ARBA" id="ARBA00012400"/>
    </source>
</evidence>
<dbReference type="Proteomes" id="UP001208131">
    <property type="component" value="Unassembled WGS sequence"/>
</dbReference>
<proteinExistence type="predicted"/>
<name>A0AAE3ILC2_9FIRM</name>
<keyword evidence="5" id="KW-0627">Porphyrin biosynthesis</keyword>
<keyword evidence="3" id="KW-0560">Oxidoreductase</keyword>
<dbReference type="EC" id="1.3.1.76" evidence="2"/>
<dbReference type="SUPFAM" id="SSF51735">
    <property type="entry name" value="NAD(P)-binding Rossmann-fold domains"/>
    <property type="match status" value="1"/>
</dbReference>
<dbReference type="InterPro" id="IPR028281">
    <property type="entry name" value="Sirohaem_synthase_central"/>
</dbReference>
<dbReference type="PANTHER" id="PTHR35330">
    <property type="entry name" value="SIROHEME BIOSYNTHESIS PROTEIN MET8"/>
    <property type="match status" value="1"/>
</dbReference>
<dbReference type="EMBL" id="JAOQJZ010000008">
    <property type="protein sequence ID" value="MCU6706008.1"/>
    <property type="molecule type" value="Genomic_DNA"/>
</dbReference>
<dbReference type="Gene3D" id="1.10.8.610">
    <property type="entry name" value="SirC, precorrin-2 dehydrogenase, C-terminal helical domain-like"/>
    <property type="match status" value="1"/>
</dbReference>
<comment type="catalytic activity">
    <reaction evidence="6">
        <text>precorrin-2 + NAD(+) = sirohydrochlorin + NADH + 2 H(+)</text>
        <dbReference type="Rhea" id="RHEA:15613"/>
        <dbReference type="ChEBI" id="CHEBI:15378"/>
        <dbReference type="ChEBI" id="CHEBI:57540"/>
        <dbReference type="ChEBI" id="CHEBI:57945"/>
        <dbReference type="ChEBI" id="CHEBI:58351"/>
        <dbReference type="ChEBI" id="CHEBI:58827"/>
        <dbReference type="EC" id="1.3.1.76"/>
    </reaction>
</comment>